<accession>A0A2P4QPV4</accession>
<evidence type="ECO:0000313" key="11">
    <source>
        <dbReference type="Proteomes" id="UP000018888"/>
    </source>
</evidence>
<gene>
    <name evidence="10" type="ORF">GLOIN_2v1524071</name>
</gene>
<dbReference type="GO" id="GO:0004740">
    <property type="term" value="F:pyruvate dehydrogenase (acetyl-transferring) kinase activity"/>
    <property type="evidence" value="ECO:0007669"/>
    <property type="project" value="TreeGrafter"/>
</dbReference>
<evidence type="ECO:0000256" key="2">
    <source>
        <dbReference type="ARBA" id="ARBA00022553"/>
    </source>
</evidence>
<dbReference type="InterPro" id="IPR005467">
    <property type="entry name" value="His_kinase_dom"/>
</dbReference>
<evidence type="ECO:0000256" key="3">
    <source>
        <dbReference type="ARBA" id="ARBA00022679"/>
    </source>
</evidence>
<protein>
    <recommendedName>
        <fullName evidence="8">Protein-serine/threonine kinase</fullName>
        <ecNumber evidence="8">2.7.11.-</ecNumber>
    </recommendedName>
</protein>
<proteinExistence type="inferred from homology"/>
<dbReference type="GO" id="GO:0010906">
    <property type="term" value="P:regulation of glucose metabolic process"/>
    <property type="evidence" value="ECO:0007669"/>
    <property type="project" value="TreeGrafter"/>
</dbReference>
<dbReference type="InterPro" id="IPR036890">
    <property type="entry name" value="HATPase_C_sf"/>
</dbReference>
<comment type="subcellular location">
    <subcellularLocation>
        <location evidence="8">Mitochondrion matrix</location>
    </subcellularLocation>
</comment>
<evidence type="ECO:0000256" key="8">
    <source>
        <dbReference type="RuleBase" id="RU366032"/>
    </source>
</evidence>
<comment type="similarity">
    <text evidence="1 8">Belongs to the PDK/BCKDK protein kinase family.</text>
</comment>
<dbReference type="AlphaFoldDB" id="A0A2P4QPV4"/>
<dbReference type="SUPFAM" id="SSF69012">
    <property type="entry name" value="alpha-ketoacid dehydrogenase kinase, N-terminal domain"/>
    <property type="match status" value="1"/>
</dbReference>
<feature type="domain" description="Histidine kinase" evidence="9">
    <location>
        <begin position="283"/>
        <end position="426"/>
    </location>
</feature>
<dbReference type="Gene3D" id="1.20.140.20">
    <property type="entry name" value="Alpha-ketoacid/pyruvate dehydrogenase kinase, N-terminal domain"/>
    <property type="match status" value="1"/>
</dbReference>
<evidence type="ECO:0000256" key="5">
    <source>
        <dbReference type="ARBA" id="ARBA00022777"/>
    </source>
</evidence>
<dbReference type="PROSITE" id="PS50109">
    <property type="entry name" value="HIS_KIN"/>
    <property type="match status" value="1"/>
</dbReference>
<keyword evidence="7 8" id="KW-0496">Mitochondrion</keyword>
<reference evidence="10 11" key="1">
    <citation type="journal article" date="2013" name="Proc. Natl. Acad. Sci. U.S.A.">
        <title>Genome of an arbuscular mycorrhizal fungus provides insight into the oldest plant symbiosis.</title>
        <authorList>
            <person name="Tisserant E."/>
            <person name="Malbreil M."/>
            <person name="Kuo A."/>
            <person name="Kohler A."/>
            <person name="Symeonidi A."/>
            <person name="Balestrini R."/>
            <person name="Charron P."/>
            <person name="Duensing N."/>
            <person name="Frei Dit Frey N."/>
            <person name="Gianinazzi-Pearson V."/>
            <person name="Gilbert L.B."/>
            <person name="Handa Y."/>
            <person name="Herr J.R."/>
            <person name="Hijri M."/>
            <person name="Koul R."/>
            <person name="Kawaguchi M."/>
            <person name="Krajinski F."/>
            <person name="Lammers P.J."/>
            <person name="Masclaux F.G."/>
            <person name="Murat C."/>
            <person name="Morin E."/>
            <person name="Ndikumana S."/>
            <person name="Pagni M."/>
            <person name="Petitpierre D."/>
            <person name="Requena N."/>
            <person name="Rosikiewicz P."/>
            <person name="Riley R."/>
            <person name="Saito K."/>
            <person name="San Clemente H."/>
            <person name="Shapiro H."/>
            <person name="van Tuinen D."/>
            <person name="Becard G."/>
            <person name="Bonfante P."/>
            <person name="Paszkowski U."/>
            <person name="Shachar-Hill Y.Y."/>
            <person name="Tuskan G.A."/>
            <person name="Young P.W."/>
            <person name="Sanders I.R."/>
            <person name="Henrissat B."/>
            <person name="Rensing S.A."/>
            <person name="Grigoriev I.V."/>
            <person name="Corradi N."/>
            <person name="Roux C."/>
            <person name="Martin F."/>
        </authorList>
    </citation>
    <scope>NUCLEOTIDE SEQUENCE [LARGE SCALE GENOMIC DNA]</scope>
    <source>
        <strain evidence="10 11">DAOM 197198</strain>
    </source>
</reference>
<evidence type="ECO:0000256" key="6">
    <source>
        <dbReference type="ARBA" id="ARBA00022840"/>
    </source>
</evidence>
<evidence type="ECO:0000256" key="1">
    <source>
        <dbReference type="ARBA" id="ARBA00006155"/>
    </source>
</evidence>
<dbReference type="InterPro" id="IPR039028">
    <property type="entry name" value="BCKD/PDK"/>
</dbReference>
<comment type="caution">
    <text evidence="10">The sequence shown here is derived from an EMBL/GenBank/DDBJ whole genome shotgun (WGS) entry which is preliminary data.</text>
</comment>
<name>A0A2P4QPV4_RHIID</name>
<dbReference type="InterPro" id="IPR036784">
    <property type="entry name" value="AK/P_DHK_N_sf"/>
</dbReference>
<dbReference type="Gene3D" id="3.30.565.10">
    <property type="entry name" value="Histidine kinase-like ATPase, C-terminal domain"/>
    <property type="match status" value="1"/>
</dbReference>
<dbReference type="EC" id="2.7.11.-" evidence="8"/>
<keyword evidence="3 8" id="KW-0808">Transferase</keyword>
<dbReference type="InterPro" id="IPR003594">
    <property type="entry name" value="HATPase_dom"/>
</dbReference>
<dbReference type="Proteomes" id="UP000018888">
    <property type="component" value="Unassembled WGS sequence"/>
</dbReference>
<dbReference type="InterPro" id="IPR018955">
    <property type="entry name" value="BCDHK/PDK_N"/>
</dbReference>
<dbReference type="GO" id="GO:0005759">
    <property type="term" value="C:mitochondrial matrix"/>
    <property type="evidence" value="ECO:0007669"/>
    <property type="project" value="UniProtKB-SubCell"/>
</dbReference>
<sequence>MTLLRTFGINNINKLGKFCYNNLPTFRTQLRLYNTQQEVVVSFYDDKATKYAEKSIRPVTLKELMRFVQPSLNNTSTLLESAKYTRSELPVRLARRVKALQNLPFIVGTNPYIKSIYKLYYNSFELIRSFPENICDKGIDEKFAEMLKEMVTSHSENIPTLAKGMTFLLDYFFINFFKFSLSLFFFKGFQECKKYMSPEDIKNFLDDMISARIGIRLIAEQHIALHNNLNDTSYTGIIDTKLQPQKSIQSCSNFVKELCEVHYGSAPNILIDGQIDTIFTYVPVHLEYIITELLKNSCRATVEYSQKVNRTKHPPVIVTISKGKNFIGIRVRDQGGGVPTKDLTSIFDYSYTTVPQDDIIGGLEGQNILANVSKMAMQSGLGGPIAGLGYGLPLARIYANYFGGSIDLVSLHDYGCDVFLRLKQIDKSLEDLEI</sequence>
<keyword evidence="4 8" id="KW-0547">Nucleotide-binding</keyword>
<dbReference type="SUPFAM" id="SSF55874">
    <property type="entry name" value="ATPase domain of HSP90 chaperone/DNA topoisomerase II/histidine kinase"/>
    <property type="match status" value="1"/>
</dbReference>
<keyword evidence="2" id="KW-0597">Phosphoprotein</keyword>
<organism evidence="10 11">
    <name type="scientific">Rhizophagus irregularis (strain DAOM 181602 / DAOM 197198 / MUCL 43194)</name>
    <name type="common">Arbuscular mycorrhizal fungus</name>
    <name type="synonym">Glomus intraradices</name>
    <dbReference type="NCBI Taxonomy" id="747089"/>
    <lineage>
        <taxon>Eukaryota</taxon>
        <taxon>Fungi</taxon>
        <taxon>Fungi incertae sedis</taxon>
        <taxon>Mucoromycota</taxon>
        <taxon>Glomeromycotina</taxon>
        <taxon>Glomeromycetes</taxon>
        <taxon>Glomerales</taxon>
        <taxon>Glomeraceae</taxon>
        <taxon>Rhizophagus</taxon>
    </lineage>
</organism>
<keyword evidence="6 8" id="KW-0067">ATP-binding</keyword>
<evidence type="ECO:0000256" key="7">
    <source>
        <dbReference type="ARBA" id="ARBA00023128"/>
    </source>
</evidence>
<reference evidence="10 11" key="2">
    <citation type="journal article" date="2018" name="New Phytol.">
        <title>High intraspecific genome diversity in the model arbuscular mycorrhizal symbiont Rhizophagus irregularis.</title>
        <authorList>
            <person name="Chen E.C.H."/>
            <person name="Morin E."/>
            <person name="Beaudet D."/>
            <person name="Noel J."/>
            <person name="Yildirir G."/>
            <person name="Ndikumana S."/>
            <person name="Charron P."/>
            <person name="St-Onge C."/>
            <person name="Giorgi J."/>
            <person name="Kruger M."/>
            <person name="Marton T."/>
            <person name="Ropars J."/>
            <person name="Grigoriev I.V."/>
            <person name="Hainaut M."/>
            <person name="Henrissat B."/>
            <person name="Roux C."/>
            <person name="Martin F."/>
            <person name="Corradi N."/>
        </authorList>
    </citation>
    <scope>NUCLEOTIDE SEQUENCE [LARGE SCALE GENOMIC DNA]</scope>
    <source>
        <strain evidence="10 11">DAOM 197198</strain>
    </source>
</reference>
<evidence type="ECO:0000313" key="10">
    <source>
        <dbReference type="EMBL" id="POG79598.1"/>
    </source>
</evidence>
<dbReference type="GO" id="GO:0005524">
    <property type="term" value="F:ATP binding"/>
    <property type="evidence" value="ECO:0007669"/>
    <property type="project" value="UniProtKB-UniRule"/>
</dbReference>
<keyword evidence="11" id="KW-1185">Reference proteome</keyword>
<dbReference type="Pfam" id="PF02518">
    <property type="entry name" value="HATPase_c"/>
    <property type="match status" value="1"/>
</dbReference>
<dbReference type="EMBL" id="AUPC02000023">
    <property type="protein sequence ID" value="POG79598.1"/>
    <property type="molecule type" value="Genomic_DNA"/>
</dbReference>
<dbReference type="SMART" id="SM00387">
    <property type="entry name" value="HATPase_c"/>
    <property type="match status" value="1"/>
</dbReference>
<keyword evidence="5 8" id="KW-0418">Kinase</keyword>
<dbReference type="VEuPathDB" id="FungiDB:RhiirFUN_020557"/>
<dbReference type="PANTHER" id="PTHR11947:SF20">
    <property type="entry name" value="[3-METHYL-2-OXOBUTANOATE DEHYDROGENASE [LIPOAMIDE]] KINASE, MITOCHONDRIAL"/>
    <property type="match status" value="1"/>
</dbReference>
<dbReference type="PANTHER" id="PTHR11947">
    <property type="entry name" value="PYRUVATE DEHYDROGENASE KINASE"/>
    <property type="match status" value="1"/>
</dbReference>
<dbReference type="Pfam" id="PF10436">
    <property type="entry name" value="BCDHK_Adom3"/>
    <property type="match status" value="2"/>
</dbReference>
<evidence type="ECO:0000259" key="9">
    <source>
        <dbReference type="PROSITE" id="PS50109"/>
    </source>
</evidence>
<evidence type="ECO:0000256" key="4">
    <source>
        <dbReference type="ARBA" id="ARBA00022741"/>
    </source>
</evidence>